<dbReference type="GO" id="GO:0006357">
    <property type="term" value="P:regulation of transcription by RNA polymerase II"/>
    <property type="evidence" value="ECO:0007669"/>
    <property type="project" value="TreeGrafter"/>
</dbReference>
<reference evidence="6 7" key="1">
    <citation type="journal article" date="2018" name="Biotechnol. Biofuels">
        <title>Integrative visual omics of the white-rot fungus Polyporus brumalis exposes the biotechnological potential of its oxidative enzymes for delignifying raw plant biomass.</title>
        <authorList>
            <person name="Miyauchi S."/>
            <person name="Rancon A."/>
            <person name="Drula E."/>
            <person name="Hage H."/>
            <person name="Chaduli D."/>
            <person name="Favel A."/>
            <person name="Grisel S."/>
            <person name="Henrissat B."/>
            <person name="Herpoel-Gimbert I."/>
            <person name="Ruiz-Duenas F.J."/>
            <person name="Chevret D."/>
            <person name="Hainaut M."/>
            <person name="Lin J."/>
            <person name="Wang M."/>
            <person name="Pangilinan J."/>
            <person name="Lipzen A."/>
            <person name="Lesage-Meessen L."/>
            <person name="Navarro D."/>
            <person name="Riley R."/>
            <person name="Grigoriev I.V."/>
            <person name="Zhou S."/>
            <person name="Raouche S."/>
            <person name="Rosso M.N."/>
        </authorList>
    </citation>
    <scope>NUCLEOTIDE SEQUENCE [LARGE SCALE GENOMIC DNA]</scope>
    <source>
        <strain evidence="6 7">BRFM 1820</strain>
    </source>
</reference>
<feature type="compositionally biased region" description="Basic and acidic residues" evidence="4">
    <location>
        <begin position="355"/>
        <end position="365"/>
    </location>
</feature>
<evidence type="ECO:0000256" key="4">
    <source>
        <dbReference type="SAM" id="MobiDB-lite"/>
    </source>
</evidence>
<evidence type="ECO:0000256" key="2">
    <source>
        <dbReference type="ARBA" id="ARBA00022723"/>
    </source>
</evidence>
<protein>
    <recommendedName>
        <fullName evidence="5">JmjC domain-containing protein</fullName>
    </recommendedName>
</protein>
<evidence type="ECO:0000313" key="6">
    <source>
        <dbReference type="EMBL" id="RDX51828.1"/>
    </source>
</evidence>
<dbReference type="SUPFAM" id="SSF51197">
    <property type="entry name" value="Clavaminate synthase-like"/>
    <property type="match status" value="1"/>
</dbReference>
<sequence>MRETNDASKYRILAQSERIAPVIWPGQDLLFRSLWKLNIPTVVQGLHHLTRGAWTPESFVRTHGAHPVTMLKSHGLPSERVSLARFFEEFGRNDEDRGHAVRLKDWPPSSSFEDEFRENYDAFMRAVPMQAYTRYDGYRNLISHYGIPPYPIKSQKPDVGPKVYIATKDVLQEGSTRLHLDATCAVNLLSWTSSSDPDTTGAEWDIFAPEDLPALRGYLRAKCAKPDAQKGAMDPVHAQQTYLTAEMLHELRAINVRPYKIKQRLGDAVFIPAGAAHQVSNCQPCIKVACDFLCIEGIAESVKVAADFRKYDLTDVMQLEIVLWDAWDSLTFHSRDSEENVTALSRAQKRKRRQRENERAEEDFKRRKLERKANIGQKCPHLHCVNKPRRFPQLQGLFAHMYVLCVESRQNSDCTLLQSGQARSPCARRRTSPLRWPL</sequence>
<feature type="region of interest" description="Disordered" evidence="4">
    <location>
        <begin position="343"/>
        <end position="366"/>
    </location>
</feature>
<dbReference type="AlphaFoldDB" id="A0A371DH45"/>
<dbReference type="GO" id="GO:0046872">
    <property type="term" value="F:metal ion binding"/>
    <property type="evidence" value="ECO:0007669"/>
    <property type="project" value="UniProtKB-KW"/>
</dbReference>
<feature type="domain" description="JmjC" evidence="5">
    <location>
        <begin position="136"/>
        <end position="309"/>
    </location>
</feature>
<keyword evidence="7" id="KW-1185">Reference proteome</keyword>
<dbReference type="PANTHER" id="PTHR12549">
    <property type="entry name" value="JMJC DOMAIN-CONTAINING HISTONE DEMETHYLATION PROTEIN"/>
    <property type="match status" value="1"/>
</dbReference>
<organism evidence="6 7">
    <name type="scientific">Lentinus brumalis</name>
    <dbReference type="NCBI Taxonomy" id="2498619"/>
    <lineage>
        <taxon>Eukaryota</taxon>
        <taxon>Fungi</taxon>
        <taxon>Dikarya</taxon>
        <taxon>Basidiomycota</taxon>
        <taxon>Agaricomycotina</taxon>
        <taxon>Agaricomycetes</taxon>
        <taxon>Polyporales</taxon>
        <taxon>Polyporaceae</taxon>
        <taxon>Lentinus</taxon>
    </lineage>
</organism>
<dbReference type="InterPro" id="IPR045109">
    <property type="entry name" value="LSDs-like"/>
</dbReference>
<name>A0A371DH45_9APHY</name>
<dbReference type="GO" id="GO:0032454">
    <property type="term" value="F:histone H3K9 demethylase activity"/>
    <property type="evidence" value="ECO:0007669"/>
    <property type="project" value="InterPro"/>
</dbReference>
<dbReference type="GO" id="GO:0000118">
    <property type="term" value="C:histone deacetylase complex"/>
    <property type="evidence" value="ECO:0007669"/>
    <property type="project" value="TreeGrafter"/>
</dbReference>
<comment type="subcellular location">
    <subcellularLocation>
        <location evidence="1">Nucleus</location>
    </subcellularLocation>
</comment>
<evidence type="ECO:0000256" key="3">
    <source>
        <dbReference type="ARBA" id="ARBA00023242"/>
    </source>
</evidence>
<dbReference type="PROSITE" id="PS51184">
    <property type="entry name" value="JMJC"/>
    <property type="match status" value="1"/>
</dbReference>
<gene>
    <name evidence="6" type="ORF">OH76DRAFT_1346367</name>
</gene>
<dbReference type="STRING" id="139420.A0A371DH45"/>
<dbReference type="GO" id="GO:0003712">
    <property type="term" value="F:transcription coregulator activity"/>
    <property type="evidence" value="ECO:0007669"/>
    <property type="project" value="TreeGrafter"/>
</dbReference>
<dbReference type="PANTHER" id="PTHR12549:SF38">
    <property type="entry name" value="JMJC DOMAIN-CONTAINING HISTONE DEMETHYLASE 2, ISOFORM A"/>
    <property type="match status" value="1"/>
</dbReference>
<dbReference type="Proteomes" id="UP000256964">
    <property type="component" value="Unassembled WGS sequence"/>
</dbReference>
<dbReference type="Pfam" id="PF02373">
    <property type="entry name" value="JmjC"/>
    <property type="match status" value="1"/>
</dbReference>
<evidence type="ECO:0000313" key="7">
    <source>
        <dbReference type="Proteomes" id="UP000256964"/>
    </source>
</evidence>
<accession>A0A371DH45</accession>
<keyword evidence="3" id="KW-0539">Nucleus</keyword>
<evidence type="ECO:0000256" key="1">
    <source>
        <dbReference type="ARBA" id="ARBA00004123"/>
    </source>
</evidence>
<dbReference type="Gene3D" id="2.60.120.650">
    <property type="entry name" value="Cupin"/>
    <property type="match status" value="1"/>
</dbReference>
<dbReference type="GO" id="GO:0031490">
    <property type="term" value="F:chromatin DNA binding"/>
    <property type="evidence" value="ECO:0007669"/>
    <property type="project" value="TreeGrafter"/>
</dbReference>
<dbReference type="OrthoDB" id="2754979at2759"/>
<dbReference type="InterPro" id="IPR003347">
    <property type="entry name" value="JmjC_dom"/>
</dbReference>
<dbReference type="GO" id="GO:0000785">
    <property type="term" value="C:chromatin"/>
    <property type="evidence" value="ECO:0007669"/>
    <property type="project" value="TreeGrafter"/>
</dbReference>
<evidence type="ECO:0000259" key="5">
    <source>
        <dbReference type="PROSITE" id="PS51184"/>
    </source>
</evidence>
<dbReference type="EMBL" id="KZ857393">
    <property type="protein sequence ID" value="RDX51828.1"/>
    <property type="molecule type" value="Genomic_DNA"/>
</dbReference>
<proteinExistence type="predicted"/>
<dbReference type="SMART" id="SM00558">
    <property type="entry name" value="JmjC"/>
    <property type="match status" value="1"/>
</dbReference>
<keyword evidence="2" id="KW-0479">Metal-binding</keyword>